<name>A0A4R2NMV5_9FLAO</name>
<dbReference type="Pfam" id="PF13505">
    <property type="entry name" value="OMP_b-brl"/>
    <property type="match status" value="1"/>
</dbReference>
<sequence>MKIKTLKLLFVMMTVASSFAQTEKGKFLIGLNTPLSFSNSSSRIIDNSGNSLTNESTSTFTFSPQIGYSIIDNLFVGIDATLSFSSRDNEAAEFNSTSYILSPFVKYYYPSSNDFNFFGQFKYGFGQYTSELNTIGLINSPVPSTQISESNMEELVVGLGIGYFVHEILNIELSINYQNTFYDSYANFNGNQLAIDTFGASIGFSLFL</sequence>
<feature type="signal peptide" evidence="2">
    <location>
        <begin position="1"/>
        <end position="20"/>
    </location>
</feature>
<dbReference type="InterPro" id="IPR027385">
    <property type="entry name" value="Beta-barrel_OMP"/>
</dbReference>
<dbReference type="AlphaFoldDB" id="A0A4R2NMV5"/>
<evidence type="ECO:0000256" key="1">
    <source>
        <dbReference type="ARBA" id="ARBA00022729"/>
    </source>
</evidence>
<evidence type="ECO:0000256" key="2">
    <source>
        <dbReference type="SAM" id="SignalP"/>
    </source>
</evidence>
<reference evidence="4 5" key="1">
    <citation type="submission" date="2019-03" db="EMBL/GenBank/DDBJ databases">
        <title>Genomic Encyclopedia of Type Strains, Phase IV (KMG-IV): sequencing the most valuable type-strain genomes for metagenomic binning, comparative biology and taxonomic classification.</title>
        <authorList>
            <person name="Goeker M."/>
        </authorList>
    </citation>
    <scope>NUCLEOTIDE SEQUENCE [LARGE SCALE GENOMIC DNA]</scope>
    <source>
        <strain evidence="4 5">DSM 14836</strain>
    </source>
</reference>
<dbReference type="OrthoDB" id="945117at2"/>
<evidence type="ECO:0000313" key="4">
    <source>
        <dbReference type="EMBL" id="TCP22635.1"/>
    </source>
</evidence>
<comment type="caution">
    <text evidence="4">The sequence shown here is derived from an EMBL/GenBank/DDBJ whole genome shotgun (WGS) entry which is preliminary data.</text>
</comment>
<dbReference type="Proteomes" id="UP000294564">
    <property type="component" value="Unassembled WGS sequence"/>
</dbReference>
<organism evidence="4 5">
    <name type="scientific">Tenacibaculum skagerrakense</name>
    <dbReference type="NCBI Taxonomy" id="186571"/>
    <lineage>
        <taxon>Bacteria</taxon>
        <taxon>Pseudomonadati</taxon>
        <taxon>Bacteroidota</taxon>
        <taxon>Flavobacteriia</taxon>
        <taxon>Flavobacteriales</taxon>
        <taxon>Flavobacteriaceae</taxon>
        <taxon>Tenacibaculum</taxon>
    </lineage>
</organism>
<evidence type="ECO:0000313" key="5">
    <source>
        <dbReference type="Proteomes" id="UP000294564"/>
    </source>
</evidence>
<feature type="domain" description="Outer membrane protein beta-barrel" evidence="3">
    <location>
        <begin position="8"/>
        <end position="203"/>
    </location>
</feature>
<evidence type="ECO:0000259" key="3">
    <source>
        <dbReference type="Pfam" id="PF13505"/>
    </source>
</evidence>
<keyword evidence="5" id="KW-1185">Reference proteome</keyword>
<accession>A0A4R2NMV5</accession>
<dbReference type="EMBL" id="SLXM01000011">
    <property type="protein sequence ID" value="TCP22635.1"/>
    <property type="molecule type" value="Genomic_DNA"/>
</dbReference>
<feature type="chain" id="PRO_5020555658" evidence="2">
    <location>
        <begin position="21"/>
        <end position="208"/>
    </location>
</feature>
<dbReference type="RefSeq" id="WP_132795835.1">
    <property type="nucleotide sequence ID" value="NZ_SLXM01000011.1"/>
</dbReference>
<keyword evidence="1 2" id="KW-0732">Signal</keyword>
<dbReference type="Gene3D" id="2.40.160.20">
    <property type="match status" value="1"/>
</dbReference>
<dbReference type="InterPro" id="IPR011250">
    <property type="entry name" value="OMP/PagP_B-barrel"/>
</dbReference>
<protein>
    <submittedName>
        <fullName evidence="4">Outer membrane protein with beta-barrel domain</fullName>
    </submittedName>
</protein>
<dbReference type="SUPFAM" id="SSF56925">
    <property type="entry name" value="OMPA-like"/>
    <property type="match status" value="1"/>
</dbReference>
<proteinExistence type="predicted"/>
<gene>
    <name evidence="4" type="ORF">EV195_11164</name>
</gene>